<keyword evidence="1" id="KW-0808">Transferase</keyword>
<dbReference type="InterPro" id="IPR010719">
    <property type="entry name" value="MnmM_MeTrfase"/>
</dbReference>
<dbReference type="RefSeq" id="WP_098074145.1">
    <property type="nucleotide sequence ID" value="NZ_PDEQ01000001.1"/>
</dbReference>
<dbReference type="Proteomes" id="UP000220102">
    <property type="component" value="Unassembled WGS sequence"/>
</dbReference>
<dbReference type="InterPro" id="IPR029063">
    <property type="entry name" value="SAM-dependent_MTases_sf"/>
</dbReference>
<gene>
    <name evidence="1" type="primary">mraW</name>
    <name evidence="1" type="ORF">CRI94_02905</name>
</gene>
<dbReference type="Gene3D" id="3.40.50.150">
    <property type="entry name" value="Vaccinia Virus protein VP39"/>
    <property type="match status" value="1"/>
</dbReference>
<dbReference type="OrthoDB" id="9792989at2"/>
<dbReference type="GO" id="GO:0032259">
    <property type="term" value="P:methylation"/>
    <property type="evidence" value="ECO:0007669"/>
    <property type="project" value="UniProtKB-KW"/>
</dbReference>
<dbReference type="SUPFAM" id="SSF53335">
    <property type="entry name" value="S-adenosyl-L-methionine-dependent methyltransferases"/>
    <property type="match status" value="1"/>
</dbReference>
<dbReference type="EMBL" id="PDEQ01000001">
    <property type="protein sequence ID" value="PEN15245.1"/>
    <property type="molecule type" value="Genomic_DNA"/>
</dbReference>
<keyword evidence="1" id="KW-0489">Methyltransferase</keyword>
<comment type="caution">
    <text evidence="1">The sequence shown here is derived from an EMBL/GenBank/DDBJ whole genome shotgun (WGS) entry which is preliminary data.</text>
</comment>
<organism evidence="1 2">
    <name type="scientific">Longibacter salinarum</name>
    <dbReference type="NCBI Taxonomy" id="1850348"/>
    <lineage>
        <taxon>Bacteria</taxon>
        <taxon>Pseudomonadati</taxon>
        <taxon>Rhodothermota</taxon>
        <taxon>Rhodothermia</taxon>
        <taxon>Rhodothermales</taxon>
        <taxon>Salisaetaceae</taxon>
        <taxon>Longibacter</taxon>
    </lineage>
</organism>
<dbReference type="GO" id="GO:0008168">
    <property type="term" value="F:methyltransferase activity"/>
    <property type="evidence" value="ECO:0007669"/>
    <property type="project" value="UniProtKB-KW"/>
</dbReference>
<reference evidence="1 2" key="1">
    <citation type="submission" date="2017-10" db="EMBL/GenBank/DDBJ databases">
        <title>Draft genome of Longibacter Salinarum.</title>
        <authorList>
            <person name="Goh K.M."/>
            <person name="Shamsir M.S."/>
            <person name="Lim S.W."/>
        </authorList>
    </citation>
    <scope>NUCLEOTIDE SEQUENCE [LARGE SCALE GENOMIC DNA]</scope>
    <source>
        <strain evidence="1 2">KCTC 52045</strain>
    </source>
</reference>
<dbReference type="PANTHER" id="PTHR35276:SF1">
    <property type="entry name" value="TRNA (MNM(5)S(2)U34)-METHYLTRANSFERASE, CHLOROPLASTIC"/>
    <property type="match status" value="1"/>
</dbReference>
<keyword evidence="2" id="KW-1185">Reference proteome</keyword>
<proteinExistence type="predicted"/>
<protein>
    <submittedName>
        <fullName evidence="1">16S rRNA (Cytosine(1402)-N(4))-methyltransferase</fullName>
    </submittedName>
</protein>
<sequence>MAILNVLPFAHELTRRALRPGSVAVDATAGNGHDTVHLASTVGEDGRVYSIDVQEQAVKATRHKIDTRVPDVDVRLIHGDHAALLEHIEKEDIGQVGAVMFNLGYLPRGDHDLITTPETTLPALDAALDLLQLGGVITIVLYTGHDGGPEEADAVHGWARALPQHEYRVLSYRFTNRENNPPRLLAVEKR</sequence>
<dbReference type="AlphaFoldDB" id="A0A2A8D2R6"/>
<dbReference type="Pfam" id="PF06962">
    <property type="entry name" value="rRNA_methylase"/>
    <property type="match status" value="1"/>
</dbReference>
<accession>A0A2A8D2R6</accession>
<dbReference type="PANTHER" id="PTHR35276">
    <property type="entry name" value="S-ADENOSYL-L-METHIONINE-DEPENDENT METHYLTRANSFERASES SUPERFAMILY PROTEIN"/>
    <property type="match status" value="1"/>
</dbReference>
<evidence type="ECO:0000313" key="2">
    <source>
        <dbReference type="Proteomes" id="UP000220102"/>
    </source>
</evidence>
<name>A0A2A8D2R6_9BACT</name>
<evidence type="ECO:0000313" key="1">
    <source>
        <dbReference type="EMBL" id="PEN15245.1"/>
    </source>
</evidence>